<sequence length="123" mass="14088">MFIQVKSMRPAIAKLQHPLHGKVNTSLNIYKTKPEESSASNDFRITIKDLLGNHVPERHNPANEIVFALADVQQIINSSIPQTTCYRATDWTTKLLKSTVMLDEEAIFVQRKCQQLAPIRMWK</sequence>
<evidence type="ECO:0000313" key="2">
    <source>
        <dbReference type="Proteomes" id="UP000276215"/>
    </source>
</evidence>
<dbReference type="EMBL" id="ML120397">
    <property type="protein sequence ID" value="RPA98297.1"/>
    <property type="molecule type" value="Genomic_DNA"/>
</dbReference>
<keyword evidence="2" id="KW-1185">Reference proteome</keyword>
<name>A0A3N4JLY3_9PEZI</name>
<dbReference type="OrthoDB" id="10559883at2759"/>
<proteinExistence type="predicted"/>
<gene>
    <name evidence="1" type="ORF">L873DRAFT_1790428</name>
</gene>
<evidence type="ECO:0000313" key="1">
    <source>
        <dbReference type="EMBL" id="RPA98297.1"/>
    </source>
</evidence>
<dbReference type="AlphaFoldDB" id="A0A3N4JLY3"/>
<protein>
    <submittedName>
        <fullName evidence="1">Uncharacterized protein</fullName>
    </submittedName>
</protein>
<accession>A0A3N4JLY3</accession>
<reference evidence="1 2" key="1">
    <citation type="journal article" date="2018" name="Nat. Ecol. Evol.">
        <title>Pezizomycetes genomes reveal the molecular basis of ectomycorrhizal truffle lifestyle.</title>
        <authorList>
            <person name="Murat C."/>
            <person name="Payen T."/>
            <person name="Noel B."/>
            <person name="Kuo A."/>
            <person name="Morin E."/>
            <person name="Chen J."/>
            <person name="Kohler A."/>
            <person name="Krizsan K."/>
            <person name="Balestrini R."/>
            <person name="Da Silva C."/>
            <person name="Montanini B."/>
            <person name="Hainaut M."/>
            <person name="Levati E."/>
            <person name="Barry K.W."/>
            <person name="Belfiori B."/>
            <person name="Cichocki N."/>
            <person name="Clum A."/>
            <person name="Dockter R.B."/>
            <person name="Fauchery L."/>
            <person name="Guy J."/>
            <person name="Iotti M."/>
            <person name="Le Tacon F."/>
            <person name="Lindquist E.A."/>
            <person name="Lipzen A."/>
            <person name="Malagnac F."/>
            <person name="Mello A."/>
            <person name="Molinier V."/>
            <person name="Miyauchi S."/>
            <person name="Poulain J."/>
            <person name="Riccioni C."/>
            <person name="Rubini A."/>
            <person name="Sitrit Y."/>
            <person name="Splivallo R."/>
            <person name="Traeger S."/>
            <person name="Wang M."/>
            <person name="Zifcakova L."/>
            <person name="Wipf D."/>
            <person name="Zambonelli A."/>
            <person name="Paolocci F."/>
            <person name="Nowrousian M."/>
            <person name="Ottonello S."/>
            <person name="Baldrian P."/>
            <person name="Spatafora J.W."/>
            <person name="Henrissat B."/>
            <person name="Nagy L.G."/>
            <person name="Aury J.M."/>
            <person name="Wincker P."/>
            <person name="Grigoriev I.V."/>
            <person name="Bonfante P."/>
            <person name="Martin F.M."/>
        </authorList>
    </citation>
    <scope>NUCLEOTIDE SEQUENCE [LARGE SCALE GENOMIC DNA]</scope>
    <source>
        <strain evidence="1 2">120613-1</strain>
    </source>
</reference>
<organism evidence="1 2">
    <name type="scientific">Choiromyces venosus 120613-1</name>
    <dbReference type="NCBI Taxonomy" id="1336337"/>
    <lineage>
        <taxon>Eukaryota</taxon>
        <taxon>Fungi</taxon>
        <taxon>Dikarya</taxon>
        <taxon>Ascomycota</taxon>
        <taxon>Pezizomycotina</taxon>
        <taxon>Pezizomycetes</taxon>
        <taxon>Pezizales</taxon>
        <taxon>Tuberaceae</taxon>
        <taxon>Choiromyces</taxon>
    </lineage>
</organism>
<dbReference type="Proteomes" id="UP000276215">
    <property type="component" value="Unassembled WGS sequence"/>
</dbReference>